<dbReference type="PANTHER" id="PTHR21198">
    <property type="entry name" value="GLUTAMATE RACEMASE"/>
    <property type="match status" value="1"/>
</dbReference>
<dbReference type="InterPro" id="IPR015942">
    <property type="entry name" value="Asp/Glu/hydantoin_racemase"/>
</dbReference>
<dbReference type="Proteomes" id="UP000626370">
    <property type="component" value="Unassembled WGS sequence"/>
</dbReference>
<dbReference type="InterPro" id="IPR004380">
    <property type="entry name" value="Asp_race"/>
</dbReference>
<sequence length="243" mass="26838">MATIVKTHGEKQLKTIGLLGGMSWESTLSYYQTINQGINKKLGGLSSAKICLYSVNFEEIEKLQHQGNWEATAQILSKAAQSIEAGGADCLLICTNTMHKVSDAINKTINIPLLHIADATAEQLQKHKITKVGLLGTKFTMEQNFYKARLTDKFNIDVIVPKPSDREIIHQVIYQELCLGAIKNSSKEQYLAIINELRQNGAQAVILGCTEIALLVNQHDTDVLLFDTTTIHAQAAIEFATQQ</sequence>
<dbReference type="Gene3D" id="3.40.50.1860">
    <property type="match status" value="2"/>
</dbReference>
<keyword evidence="2" id="KW-0413">Isomerase</keyword>
<protein>
    <submittedName>
        <fullName evidence="3">Aspartate racemase</fullName>
    </submittedName>
</protein>
<dbReference type="NCBIfam" id="TIGR00035">
    <property type="entry name" value="asp_race"/>
    <property type="match status" value="1"/>
</dbReference>
<comment type="similarity">
    <text evidence="1">Belongs to the aspartate/glutamate racemases family.</text>
</comment>
<comment type="caution">
    <text evidence="3">The sequence shown here is derived from an EMBL/GenBank/DDBJ whole genome shotgun (WGS) entry which is preliminary data.</text>
</comment>
<keyword evidence="4" id="KW-1185">Reference proteome</keyword>
<accession>A0ABQ3J229</accession>
<reference evidence="4" key="1">
    <citation type="journal article" date="2019" name="Int. J. Syst. Evol. Microbiol.">
        <title>The Global Catalogue of Microorganisms (GCM) 10K type strain sequencing project: providing services to taxonomists for standard genome sequencing and annotation.</title>
        <authorList>
            <consortium name="The Broad Institute Genomics Platform"/>
            <consortium name="The Broad Institute Genome Sequencing Center for Infectious Disease"/>
            <person name="Wu L."/>
            <person name="Ma J."/>
        </authorList>
    </citation>
    <scope>NUCLEOTIDE SEQUENCE [LARGE SCALE GENOMIC DNA]</scope>
    <source>
        <strain evidence="4">CGMCC 1.15922</strain>
    </source>
</reference>
<dbReference type="Pfam" id="PF01177">
    <property type="entry name" value="Asp_Glu_race"/>
    <property type="match status" value="1"/>
</dbReference>
<name>A0ABQ3J229_9GAMM</name>
<gene>
    <name evidence="3" type="primary">ygeA</name>
    <name evidence="3" type="ORF">GCM10011501_34030</name>
</gene>
<dbReference type="SUPFAM" id="SSF53681">
    <property type="entry name" value="Aspartate/glutamate racemase"/>
    <property type="match status" value="2"/>
</dbReference>
<dbReference type="PANTHER" id="PTHR21198:SF7">
    <property type="entry name" value="ASPARTATE-GLUTAMATE RACEMASE FAMILY"/>
    <property type="match status" value="1"/>
</dbReference>
<dbReference type="EMBL" id="BNAH01000018">
    <property type="protein sequence ID" value="GHF01828.1"/>
    <property type="molecule type" value="Genomic_DNA"/>
</dbReference>
<evidence type="ECO:0000256" key="2">
    <source>
        <dbReference type="ARBA" id="ARBA00023235"/>
    </source>
</evidence>
<evidence type="ECO:0000313" key="4">
    <source>
        <dbReference type="Proteomes" id="UP000626370"/>
    </source>
</evidence>
<proteinExistence type="inferred from homology"/>
<evidence type="ECO:0000313" key="3">
    <source>
        <dbReference type="EMBL" id="GHF01828.1"/>
    </source>
</evidence>
<evidence type="ECO:0000256" key="1">
    <source>
        <dbReference type="ARBA" id="ARBA00007847"/>
    </source>
</evidence>
<organism evidence="3 4">
    <name type="scientific">Thalassotalea profundi</name>
    <dbReference type="NCBI Taxonomy" id="2036687"/>
    <lineage>
        <taxon>Bacteria</taxon>
        <taxon>Pseudomonadati</taxon>
        <taxon>Pseudomonadota</taxon>
        <taxon>Gammaproteobacteria</taxon>
        <taxon>Alteromonadales</taxon>
        <taxon>Colwelliaceae</taxon>
        <taxon>Thalassotalea</taxon>
    </lineage>
</organism>
<dbReference type="InterPro" id="IPR001920">
    <property type="entry name" value="Asp/Glu_race"/>
</dbReference>